<keyword evidence="1" id="KW-0472">Membrane</keyword>
<feature type="transmembrane region" description="Helical" evidence="1">
    <location>
        <begin position="156"/>
        <end position="175"/>
    </location>
</feature>
<protein>
    <submittedName>
        <fullName evidence="2">Uncharacterized protein</fullName>
    </submittedName>
</protein>
<dbReference type="RefSeq" id="WP_274323751.1">
    <property type="nucleotide sequence ID" value="NZ_CP118158.1"/>
</dbReference>
<reference evidence="2 3" key="1">
    <citation type="journal article" date="2019" name="Int. J. Syst. Evol. Microbiol.">
        <title>The Global Catalogue of Microorganisms (GCM) 10K type strain sequencing project: providing services to taxonomists for standard genome sequencing and annotation.</title>
        <authorList>
            <consortium name="The Broad Institute Genomics Platform"/>
            <consortium name="The Broad Institute Genome Sequencing Center for Infectious Disease"/>
            <person name="Wu L."/>
            <person name="Ma J."/>
        </authorList>
    </citation>
    <scope>NUCLEOTIDE SEQUENCE [LARGE SCALE GENOMIC DNA]</scope>
    <source>
        <strain evidence="2 3">XZYJT29</strain>
    </source>
</reference>
<evidence type="ECO:0000256" key="1">
    <source>
        <dbReference type="SAM" id="Phobius"/>
    </source>
</evidence>
<proteinExistence type="predicted"/>
<keyword evidence="3" id="KW-1185">Reference proteome</keyword>
<dbReference type="InterPro" id="IPR055941">
    <property type="entry name" value="DUF7519"/>
</dbReference>
<feature type="transmembrane region" description="Helical" evidence="1">
    <location>
        <begin position="46"/>
        <end position="62"/>
    </location>
</feature>
<dbReference type="Pfam" id="PF24363">
    <property type="entry name" value="DUF7519"/>
    <property type="match status" value="1"/>
</dbReference>
<feature type="transmembrane region" description="Helical" evidence="1">
    <location>
        <begin position="69"/>
        <end position="86"/>
    </location>
</feature>
<comment type="caution">
    <text evidence="2">The sequence shown here is derived from an EMBL/GenBank/DDBJ whole genome shotgun (WGS) entry which is preliminary data.</text>
</comment>
<dbReference type="GeneID" id="78823045"/>
<feature type="transmembrane region" description="Helical" evidence="1">
    <location>
        <begin position="21"/>
        <end position="40"/>
    </location>
</feature>
<feature type="transmembrane region" description="Helical" evidence="1">
    <location>
        <begin position="130"/>
        <end position="150"/>
    </location>
</feature>
<dbReference type="Proteomes" id="UP001596432">
    <property type="component" value="Unassembled WGS sequence"/>
</dbReference>
<dbReference type="AlphaFoldDB" id="A0ABD5Y745"/>
<name>A0ABD5Y745_9EURY</name>
<accession>A0ABD5Y745</accession>
<dbReference type="EMBL" id="JBHTAS010000001">
    <property type="protein sequence ID" value="MFC7142696.1"/>
    <property type="molecule type" value="Genomic_DNA"/>
</dbReference>
<keyword evidence="1" id="KW-1133">Transmembrane helix</keyword>
<feature type="transmembrane region" description="Helical" evidence="1">
    <location>
        <begin position="92"/>
        <end position="110"/>
    </location>
</feature>
<evidence type="ECO:0000313" key="3">
    <source>
        <dbReference type="Proteomes" id="UP001596432"/>
    </source>
</evidence>
<organism evidence="2 3">
    <name type="scientific">Halosimplex aquaticum</name>
    <dbReference type="NCBI Taxonomy" id="3026162"/>
    <lineage>
        <taxon>Archaea</taxon>
        <taxon>Methanobacteriati</taxon>
        <taxon>Methanobacteriota</taxon>
        <taxon>Stenosarchaea group</taxon>
        <taxon>Halobacteria</taxon>
        <taxon>Halobacteriales</taxon>
        <taxon>Haloarculaceae</taxon>
        <taxon>Halosimplex</taxon>
    </lineage>
</organism>
<keyword evidence="1" id="KW-0812">Transmembrane</keyword>
<gene>
    <name evidence="2" type="ORF">ACFQMA_23035</name>
</gene>
<evidence type="ECO:0000313" key="2">
    <source>
        <dbReference type="EMBL" id="MFC7142696.1"/>
    </source>
</evidence>
<sequence>MSFETDTDTGAVEVTHAPARFSSILSVAAALLAVVVTGLFAPLSAPIGLFGLAGVAAGLFVFESERLTIAGTAIVFVGVVACGFFSSVPEIMLFASLATIVSFDLGSNAFSVGRQLSEQTDTQRGESVHAAATVFVGVVAAGISYGIYLVPAGAGLTIPALALLLLAALFLIWSIRQ</sequence>